<dbReference type="InterPro" id="IPR002683">
    <property type="entry name" value="PsbP_C"/>
</dbReference>
<dbReference type="AlphaFoldDB" id="B8HJK6"/>
<dbReference type="PANTHER" id="PTHR31407">
    <property type="match status" value="1"/>
</dbReference>
<dbReference type="GO" id="GO:0019898">
    <property type="term" value="C:extrinsic component of membrane"/>
    <property type="evidence" value="ECO:0007669"/>
    <property type="project" value="InterPro"/>
</dbReference>
<dbReference type="PANTHER" id="PTHR31407:SF16">
    <property type="entry name" value="PSBP DOMAIN-CONTAINING PROTEIN 7, CHLOROPLASTIC"/>
    <property type="match status" value="1"/>
</dbReference>
<dbReference type="STRING" id="395961.Cyan7425_2604"/>
<dbReference type="Pfam" id="PF01789">
    <property type="entry name" value="PsbP"/>
    <property type="match status" value="1"/>
</dbReference>
<feature type="domain" description="PsbP C-terminal" evidence="1">
    <location>
        <begin position="24"/>
        <end position="182"/>
    </location>
</feature>
<dbReference type="KEGG" id="cyn:Cyan7425_2604"/>
<sequence>MLKRITLVALLILGLLLPGCSGGSGLKVYVDSIDGYEFAYPNGWVAVQVSSGADVVFRDLIQTTENVSVVVSQVSGEQSLADLGKPEEVGQRLAQRVIAPPESGRQADLISATSRQTDHQTYYNLEYVIRLPQEDPLAQQRHNLASVAVSRGKLYTLSVSTPEERWSRIQNRLEEMVNSFTVY</sequence>
<dbReference type="InterPro" id="IPR016123">
    <property type="entry name" value="Mog1/PsbP_a/b/a-sand"/>
</dbReference>
<dbReference type="OrthoDB" id="540197at2"/>
<dbReference type="eggNOG" id="ENOG502ZCA9">
    <property type="taxonomic scope" value="Bacteria"/>
</dbReference>
<gene>
    <name evidence="2" type="ordered locus">Cyan7425_2604</name>
</gene>
<dbReference type="SUPFAM" id="SSF55724">
    <property type="entry name" value="Mog1p/PsbP-like"/>
    <property type="match status" value="1"/>
</dbReference>
<dbReference type="EMBL" id="CP001344">
    <property type="protein sequence ID" value="ACL44959.1"/>
    <property type="molecule type" value="Genomic_DNA"/>
</dbReference>
<evidence type="ECO:0000259" key="1">
    <source>
        <dbReference type="Pfam" id="PF01789"/>
    </source>
</evidence>
<evidence type="ECO:0000313" key="2">
    <source>
        <dbReference type="EMBL" id="ACL44959.1"/>
    </source>
</evidence>
<reference evidence="2" key="1">
    <citation type="submission" date="2009-01" db="EMBL/GenBank/DDBJ databases">
        <title>Complete sequence of chromosome Cyanothece sp. PCC 7425.</title>
        <authorList>
            <consortium name="US DOE Joint Genome Institute"/>
            <person name="Lucas S."/>
            <person name="Copeland A."/>
            <person name="Lapidus A."/>
            <person name="Glavina del Rio T."/>
            <person name="Dalin E."/>
            <person name="Tice H."/>
            <person name="Bruce D."/>
            <person name="Goodwin L."/>
            <person name="Pitluck S."/>
            <person name="Sims D."/>
            <person name="Meineke L."/>
            <person name="Brettin T."/>
            <person name="Detter J.C."/>
            <person name="Han C."/>
            <person name="Larimer F."/>
            <person name="Land M."/>
            <person name="Hauser L."/>
            <person name="Kyrpides N."/>
            <person name="Ovchinnikova G."/>
            <person name="Liberton M."/>
            <person name="Stoeckel J."/>
            <person name="Banerjee A."/>
            <person name="Singh A."/>
            <person name="Page L."/>
            <person name="Sato H."/>
            <person name="Zhao L."/>
            <person name="Sherman L."/>
            <person name="Pakrasi H."/>
            <person name="Richardson P."/>
        </authorList>
    </citation>
    <scope>NUCLEOTIDE SEQUENCE</scope>
    <source>
        <strain evidence="2">PCC 7425</strain>
    </source>
</reference>
<proteinExistence type="predicted"/>
<dbReference type="GO" id="GO:0005509">
    <property type="term" value="F:calcium ion binding"/>
    <property type="evidence" value="ECO:0007669"/>
    <property type="project" value="InterPro"/>
</dbReference>
<name>B8HJK6_CYAP4</name>
<dbReference type="GO" id="GO:0015979">
    <property type="term" value="P:photosynthesis"/>
    <property type="evidence" value="ECO:0007669"/>
    <property type="project" value="InterPro"/>
</dbReference>
<dbReference type="GO" id="GO:0009654">
    <property type="term" value="C:photosystem II oxygen evolving complex"/>
    <property type="evidence" value="ECO:0007669"/>
    <property type="project" value="InterPro"/>
</dbReference>
<dbReference type="HOGENOM" id="CLU_039569_2_0_3"/>
<dbReference type="Gene3D" id="3.40.1000.10">
    <property type="entry name" value="Mog1/PsbP, alpha/beta/alpha sandwich"/>
    <property type="match status" value="1"/>
</dbReference>
<dbReference type="NCBIfam" id="NF040946">
    <property type="entry name" value="PSII_PsbP"/>
    <property type="match status" value="1"/>
</dbReference>
<organism evidence="2">
    <name type="scientific">Cyanothece sp. (strain PCC 7425 / ATCC 29141)</name>
    <dbReference type="NCBI Taxonomy" id="395961"/>
    <lineage>
        <taxon>Bacteria</taxon>
        <taxon>Bacillati</taxon>
        <taxon>Cyanobacteriota</taxon>
        <taxon>Cyanophyceae</taxon>
        <taxon>Gomontiellales</taxon>
        <taxon>Cyanothecaceae</taxon>
        <taxon>Cyanothece</taxon>
    </lineage>
</organism>
<protein>
    <submittedName>
        <fullName evidence="2">Photosystem II oxygen evolving complex protein PsbP</fullName>
    </submittedName>
</protein>
<accession>B8HJK6</accession>